<name>A0A1J1J531_9DIPT</name>
<dbReference type="EMBL" id="CVRI01000067">
    <property type="protein sequence ID" value="CRL06574.1"/>
    <property type="molecule type" value="Genomic_DNA"/>
</dbReference>
<evidence type="ECO:0000313" key="3">
    <source>
        <dbReference type="Proteomes" id="UP000183832"/>
    </source>
</evidence>
<protein>
    <submittedName>
        <fullName evidence="2">CLUMA_CG019713, isoform A</fullName>
    </submittedName>
</protein>
<dbReference type="AlphaFoldDB" id="A0A1J1J531"/>
<reference evidence="2 3" key="1">
    <citation type="submission" date="2015-04" db="EMBL/GenBank/DDBJ databases">
        <authorList>
            <person name="Syromyatnikov M.Y."/>
            <person name="Popov V.N."/>
        </authorList>
    </citation>
    <scope>NUCLEOTIDE SEQUENCE [LARGE SCALE GENOMIC DNA]</scope>
</reference>
<evidence type="ECO:0000256" key="1">
    <source>
        <dbReference type="SAM" id="MobiDB-lite"/>
    </source>
</evidence>
<evidence type="ECO:0000313" key="2">
    <source>
        <dbReference type="EMBL" id="CRL06574.1"/>
    </source>
</evidence>
<feature type="region of interest" description="Disordered" evidence="1">
    <location>
        <begin position="1"/>
        <end position="21"/>
    </location>
</feature>
<accession>A0A1J1J531</accession>
<gene>
    <name evidence="2" type="ORF">CLUMA_CG019713</name>
</gene>
<dbReference type="Proteomes" id="UP000183832">
    <property type="component" value="Unassembled WGS sequence"/>
</dbReference>
<proteinExistence type="predicted"/>
<keyword evidence="3" id="KW-1185">Reference proteome</keyword>
<sequence length="86" mass="10485">MKIATRVAKTRHKSKMKRSEEGHWEKNFPEILFHQPQARDKWEKIFHSFNYSTKVVFIEKLYSNRHVVIIDKRRSFFDDLETEGCE</sequence>
<organism evidence="2 3">
    <name type="scientific">Clunio marinus</name>
    <dbReference type="NCBI Taxonomy" id="568069"/>
    <lineage>
        <taxon>Eukaryota</taxon>
        <taxon>Metazoa</taxon>
        <taxon>Ecdysozoa</taxon>
        <taxon>Arthropoda</taxon>
        <taxon>Hexapoda</taxon>
        <taxon>Insecta</taxon>
        <taxon>Pterygota</taxon>
        <taxon>Neoptera</taxon>
        <taxon>Endopterygota</taxon>
        <taxon>Diptera</taxon>
        <taxon>Nematocera</taxon>
        <taxon>Chironomoidea</taxon>
        <taxon>Chironomidae</taxon>
        <taxon>Clunio</taxon>
    </lineage>
</organism>